<protein>
    <recommendedName>
        <fullName evidence="2">histidine kinase</fullName>
        <ecNumber evidence="2">2.7.13.3</ecNumber>
    </recommendedName>
</protein>
<evidence type="ECO:0000256" key="4">
    <source>
        <dbReference type="PROSITE-ProRule" id="PRU00169"/>
    </source>
</evidence>
<name>A0ABV6R557_9CAUL</name>
<dbReference type="Proteomes" id="UP001589906">
    <property type="component" value="Unassembled WGS sequence"/>
</dbReference>
<sequence>MARGDDRGPDENHTAEGAPDQFLRLMSHEMRTPLNGVIGMLGLLSRTRLDGAQRAYLDAAKGSAEHLLGLVNDLLDYARLDAGRLEFDLSRVDVPTLVQGVAELLAPRAFDKGLEIAWTVAPDVPPILADEGRLRQVLFNLAGNAVKFTDRGGVWIHVERVGDADEGARLAFRVDDTGPGVPVHARTRIFEEFGHAVGGDAVRHDGAGLGLAVVRRLAEAMGGSVSVGDRPVRKGGDRGGSRFSFEAAFQPAGVAHVAGKPLKALEIAVCSDNPILRLTAESQAKAAGARVSPAPHVWLVDHAAGPSAPPLPRPAGGQAIVLLAPEARDLIPRYRAMGYHGYLIKPLRPASLTERVLAAAGAGASTMRRPGPPPPPPADDDRITPVRFHGLRVLLAEDNPVGALLAKTLLRREGCVVETAGSGQEVLAALAQARYDLVLMDMRMPGMDGPTAARALRARGDRTPIIAVTANAFPEDRRACLEAGMDDHLAKPLELEALRAALARWTFGDNRAKVVAG</sequence>
<dbReference type="InterPro" id="IPR011006">
    <property type="entry name" value="CheY-like_superfamily"/>
</dbReference>
<comment type="caution">
    <text evidence="8">The sequence shown here is derived from an EMBL/GenBank/DDBJ whole genome shotgun (WGS) entry which is preliminary data.</text>
</comment>
<dbReference type="PROSITE" id="PS50110">
    <property type="entry name" value="RESPONSE_REGULATORY"/>
    <property type="match status" value="1"/>
</dbReference>
<gene>
    <name evidence="8" type="ORF">ACFFGE_12795</name>
</gene>
<dbReference type="Gene3D" id="1.10.287.130">
    <property type="match status" value="1"/>
</dbReference>
<dbReference type="SUPFAM" id="SSF55874">
    <property type="entry name" value="ATPase domain of HSP90 chaperone/DNA topoisomerase II/histidine kinase"/>
    <property type="match status" value="1"/>
</dbReference>
<keyword evidence="3 4" id="KW-0597">Phosphoprotein</keyword>
<feature type="domain" description="Histidine kinase" evidence="6">
    <location>
        <begin position="25"/>
        <end position="251"/>
    </location>
</feature>
<evidence type="ECO:0000259" key="6">
    <source>
        <dbReference type="PROSITE" id="PS50109"/>
    </source>
</evidence>
<dbReference type="SMART" id="SM00448">
    <property type="entry name" value="REC"/>
    <property type="match status" value="1"/>
</dbReference>
<dbReference type="RefSeq" id="WP_376836822.1">
    <property type="nucleotide sequence ID" value="NZ_JBHLSW010000014.1"/>
</dbReference>
<dbReference type="InterPro" id="IPR036890">
    <property type="entry name" value="HATPase_C_sf"/>
</dbReference>
<feature type="modified residue" description="4-aspartylphosphate" evidence="4">
    <location>
        <position position="441"/>
    </location>
</feature>
<evidence type="ECO:0000256" key="5">
    <source>
        <dbReference type="SAM" id="MobiDB-lite"/>
    </source>
</evidence>
<feature type="domain" description="Response regulatory" evidence="7">
    <location>
        <begin position="392"/>
        <end position="506"/>
    </location>
</feature>
<dbReference type="InterPro" id="IPR001789">
    <property type="entry name" value="Sig_transdc_resp-reg_receiver"/>
</dbReference>
<dbReference type="PRINTS" id="PR00344">
    <property type="entry name" value="BCTRLSENSOR"/>
</dbReference>
<dbReference type="PANTHER" id="PTHR45339:SF5">
    <property type="entry name" value="HISTIDINE KINASE"/>
    <property type="match status" value="1"/>
</dbReference>
<dbReference type="SMART" id="SM00387">
    <property type="entry name" value="HATPase_c"/>
    <property type="match status" value="1"/>
</dbReference>
<reference evidence="8 9" key="1">
    <citation type="submission" date="2024-09" db="EMBL/GenBank/DDBJ databases">
        <authorList>
            <person name="Sun Q."/>
            <person name="Mori K."/>
        </authorList>
    </citation>
    <scope>NUCLEOTIDE SEQUENCE [LARGE SCALE GENOMIC DNA]</scope>
    <source>
        <strain evidence="8 9">NCAIM B.02621</strain>
    </source>
</reference>
<evidence type="ECO:0000256" key="1">
    <source>
        <dbReference type="ARBA" id="ARBA00000085"/>
    </source>
</evidence>
<dbReference type="InterPro" id="IPR003661">
    <property type="entry name" value="HisK_dim/P_dom"/>
</dbReference>
<comment type="catalytic activity">
    <reaction evidence="1">
        <text>ATP + protein L-histidine = ADP + protein N-phospho-L-histidine.</text>
        <dbReference type="EC" id="2.7.13.3"/>
    </reaction>
</comment>
<keyword evidence="9" id="KW-1185">Reference proteome</keyword>
<dbReference type="SUPFAM" id="SSF52172">
    <property type="entry name" value="CheY-like"/>
    <property type="match status" value="1"/>
</dbReference>
<dbReference type="CDD" id="cd17546">
    <property type="entry name" value="REC_hyHK_CKI1_RcsC-like"/>
    <property type="match status" value="1"/>
</dbReference>
<dbReference type="Pfam" id="PF00072">
    <property type="entry name" value="Response_reg"/>
    <property type="match status" value="1"/>
</dbReference>
<dbReference type="PANTHER" id="PTHR45339">
    <property type="entry name" value="HYBRID SIGNAL TRANSDUCTION HISTIDINE KINASE J"/>
    <property type="match status" value="1"/>
</dbReference>
<dbReference type="SMART" id="SM00388">
    <property type="entry name" value="HisKA"/>
    <property type="match status" value="1"/>
</dbReference>
<evidence type="ECO:0000313" key="8">
    <source>
        <dbReference type="EMBL" id="MFC0634750.1"/>
    </source>
</evidence>
<dbReference type="Pfam" id="PF00512">
    <property type="entry name" value="HisKA"/>
    <property type="match status" value="1"/>
</dbReference>
<evidence type="ECO:0000313" key="9">
    <source>
        <dbReference type="Proteomes" id="UP001589906"/>
    </source>
</evidence>
<dbReference type="SUPFAM" id="SSF47384">
    <property type="entry name" value="Homodimeric domain of signal transducing histidine kinase"/>
    <property type="match status" value="1"/>
</dbReference>
<feature type="region of interest" description="Disordered" evidence="5">
    <location>
        <begin position="361"/>
        <end position="382"/>
    </location>
</feature>
<dbReference type="EC" id="2.7.13.3" evidence="2"/>
<evidence type="ECO:0000256" key="3">
    <source>
        <dbReference type="ARBA" id="ARBA00022553"/>
    </source>
</evidence>
<evidence type="ECO:0000259" key="7">
    <source>
        <dbReference type="PROSITE" id="PS50110"/>
    </source>
</evidence>
<dbReference type="EMBL" id="JBHLSW010000014">
    <property type="protein sequence ID" value="MFC0634750.1"/>
    <property type="molecule type" value="Genomic_DNA"/>
</dbReference>
<organism evidence="8 9">
    <name type="scientific">Brevundimonas balnearis</name>
    <dbReference type="NCBI Taxonomy" id="1572858"/>
    <lineage>
        <taxon>Bacteria</taxon>
        <taxon>Pseudomonadati</taxon>
        <taxon>Pseudomonadota</taxon>
        <taxon>Alphaproteobacteria</taxon>
        <taxon>Caulobacterales</taxon>
        <taxon>Caulobacteraceae</taxon>
        <taxon>Brevundimonas</taxon>
    </lineage>
</organism>
<dbReference type="Gene3D" id="3.40.50.2300">
    <property type="match status" value="1"/>
</dbReference>
<dbReference type="Pfam" id="PF02518">
    <property type="entry name" value="HATPase_c"/>
    <property type="match status" value="1"/>
</dbReference>
<proteinExistence type="predicted"/>
<dbReference type="InterPro" id="IPR036097">
    <property type="entry name" value="HisK_dim/P_sf"/>
</dbReference>
<evidence type="ECO:0000256" key="2">
    <source>
        <dbReference type="ARBA" id="ARBA00012438"/>
    </source>
</evidence>
<dbReference type="PROSITE" id="PS50109">
    <property type="entry name" value="HIS_KIN"/>
    <property type="match status" value="1"/>
</dbReference>
<dbReference type="CDD" id="cd00082">
    <property type="entry name" value="HisKA"/>
    <property type="match status" value="1"/>
</dbReference>
<dbReference type="InterPro" id="IPR004358">
    <property type="entry name" value="Sig_transdc_His_kin-like_C"/>
</dbReference>
<dbReference type="Gene3D" id="3.30.565.10">
    <property type="entry name" value="Histidine kinase-like ATPase, C-terminal domain"/>
    <property type="match status" value="1"/>
</dbReference>
<dbReference type="InterPro" id="IPR005467">
    <property type="entry name" value="His_kinase_dom"/>
</dbReference>
<accession>A0ABV6R557</accession>
<dbReference type="InterPro" id="IPR003594">
    <property type="entry name" value="HATPase_dom"/>
</dbReference>